<comment type="caution">
    <text evidence="9">The sequence shown here is derived from an EMBL/GenBank/DDBJ whole genome shotgun (WGS) entry which is preliminary data.</text>
</comment>
<dbReference type="PRINTS" id="PR00118">
    <property type="entry name" value="BLACTAMASEA"/>
</dbReference>
<comment type="similarity">
    <text evidence="1 6">Belongs to the class-A beta-lactamase family.</text>
</comment>
<gene>
    <name evidence="9" type="primary">bla</name>
    <name evidence="9" type="ORF">ACFSFW_10565</name>
</gene>
<dbReference type="Proteomes" id="UP001597227">
    <property type="component" value="Unassembled WGS sequence"/>
</dbReference>
<dbReference type="PANTHER" id="PTHR35333:SF3">
    <property type="entry name" value="BETA-LACTAMASE-TYPE TRANSPEPTIDASE FOLD CONTAINING PROTEIN"/>
    <property type="match status" value="1"/>
</dbReference>
<keyword evidence="10" id="KW-1185">Reference proteome</keyword>
<dbReference type="PANTHER" id="PTHR35333">
    <property type="entry name" value="BETA-LACTAMASE"/>
    <property type="match status" value="1"/>
</dbReference>
<keyword evidence="5 6" id="KW-0046">Antibiotic resistance</keyword>
<evidence type="ECO:0000256" key="4">
    <source>
        <dbReference type="ARBA" id="ARBA00022801"/>
    </source>
</evidence>
<dbReference type="InterPro" id="IPR023650">
    <property type="entry name" value="Beta-lactam_class-A_AS"/>
</dbReference>
<evidence type="ECO:0000256" key="5">
    <source>
        <dbReference type="ARBA" id="ARBA00023251"/>
    </source>
</evidence>
<evidence type="ECO:0000256" key="7">
    <source>
        <dbReference type="SAM" id="SignalP"/>
    </source>
</evidence>
<dbReference type="RefSeq" id="WP_388037885.1">
    <property type="nucleotide sequence ID" value="NZ_JBHUEK010000017.1"/>
</dbReference>
<comment type="catalytic activity">
    <reaction evidence="6">
        <text>a beta-lactam + H2O = a substituted beta-amino acid</text>
        <dbReference type="Rhea" id="RHEA:20401"/>
        <dbReference type="ChEBI" id="CHEBI:15377"/>
        <dbReference type="ChEBI" id="CHEBI:35627"/>
        <dbReference type="ChEBI" id="CHEBI:140347"/>
        <dbReference type="EC" id="3.5.2.6"/>
    </reaction>
</comment>
<dbReference type="InterPro" id="IPR000871">
    <property type="entry name" value="Beta-lactam_class-A"/>
</dbReference>
<dbReference type="InterPro" id="IPR012338">
    <property type="entry name" value="Beta-lactam/transpept-like"/>
</dbReference>
<dbReference type="GO" id="GO:0008800">
    <property type="term" value="F:beta-lactamase activity"/>
    <property type="evidence" value="ECO:0007669"/>
    <property type="project" value="UniProtKB-EC"/>
</dbReference>
<evidence type="ECO:0000313" key="10">
    <source>
        <dbReference type="Proteomes" id="UP001597227"/>
    </source>
</evidence>
<keyword evidence="4 6" id="KW-0378">Hydrolase</keyword>
<dbReference type="NCBIfam" id="NF033103">
    <property type="entry name" value="bla_class_A"/>
    <property type="match status" value="1"/>
</dbReference>
<dbReference type="InterPro" id="IPR058139">
    <property type="entry name" value="BlaC_bacilli"/>
</dbReference>
<dbReference type="PROSITE" id="PS51257">
    <property type="entry name" value="PROKAR_LIPOPROTEIN"/>
    <property type="match status" value="1"/>
</dbReference>
<evidence type="ECO:0000313" key="9">
    <source>
        <dbReference type="EMBL" id="MFD1779110.1"/>
    </source>
</evidence>
<reference evidence="10" key="1">
    <citation type="journal article" date="2019" name="Int. J. Syst. Evol. Microbiol.">
        <title>The Global Catalogue of Microorganisms (GCM) 10K type strain sequencing project: providing services to taxonomists for standard genome sequencing and annotation.</title>
        <authorList>
            <consortium name="The Broad Institute Genomics Platform"/>
            <consortium name="The Broad Institute Genome Sequencing Center for Infectious Disease"/>
            <person name="Wu L."/>
            <person name="Ma J."/>
        </authorList>
    </citation>
    <scope>NUCLEOTIDE SEQUENCE [LARGE SCALE GENOMIC DNA]</scope>
    <source>
        <strain evidence="10">CCUG 15531</strain>
    </source>
</reference>
<evidence type="ECO:0000259" key="8">
    <source>
        <dbReference type="Pfam" id="PF13354"/>
    </source>
</evidence>
<feature type="domain" description="Beta-lactamase class A catalytic" evidence="8">
    <location>
        <begin position="70"/>
        <end position="284"/>
    </location>
</feature>
<dbReference type="InterPro" id="IPR045155">
    <property type="entry name" value="Beta-lactam_cat"/>
</dbReference>
<dbReference type="NCBIfam" id="NF012167">
    <property type="entry name" value="classA_firm"/>
    <property type="match status" value="1"/>
</dbReference>
<evidence type="ECO:0000256" key="3">
    <source>
        <dbReference type="ARBA" id="ARBA00022729"/>
    </source>
</evidence>
<evidence type="ECO:0000256" key="2">
    <source>
        <dbReference type="ARBA" id="ARBA00012865"/>
    </source>
</evidence>
<sequence length="311" mass="33790">MKKLTNTLIPLHKRKGALFLSLLILIMLAGCTRAATSPASPTKSESTKEEVTTTDEAFRQLESQFDARLGVYAIDTETEESIVFRADERFAFASTYKSLAAGVMLQQKSINELDEIITYTKDDLVTYSPVTEKHVDTGMSLKEIAEAAIRYSDNTAGNLLFNEIGGPGGFEAALREIDDKVTESDRFEPDLNFTTPGDSRDTSTPKALATSLQAFVVSDVLPSEKRAIMTDWLVGNATGDTLIRAGVPEGWVVGDKSGAATYGTRNDIAIVWPPERDPIIIAILSDRTTEDAAYDDALLAEAAKIVINALN</sequence>
<proteinExistence type="inferred from homology"/>
<evidence type="ECO:0000256" key="6">
    <source>
        <dbReference type="RuleBase" id="RU361140"/>
    </source>
</evidence>
<dbReference type="EC" id="3.5.2.6" evidence="2 6"/>
<dbReference type="EMBL" id="JBHUEK010000017">
    <property type="protein sequence ID" value="MFD1779110.1"/>
    <property type="molecule type" value="Genomic_DNA"/>
</dbReference>
<dbReference type="SUPFAM" id="SSF56601">
    <property type="entry name" value="beta-lactamase/transpeptidase-like"/>
    <property type="match status" value="1"/>
</dbReference>
<protein>
    <recommendedName>
        <fullName evidence="2 6">Beta-lactamase</fullName>
        <ecNumber evidence="2 6">3.5.2.6</ecNumber>
    </recommendedName>
</protein>
<name>A0ABW4MQ60_9BACI</name>
<organism evidence="9 10">
    <name type="scientific">Fredinandcohnia salidurans</name>
    <dbReference type="NCBI Taxonomy" id="2595041"/>
    <lineage>
        <taxon>Bacteria</taxon>
        <taxon>Bacillati</taxon>
        <taxon>Bacillota</taxon>
        <taxon>Bacilli</taxon>
        <taxon>Bacillales</taxon>
        <taxon>Bacillaceae</taxon>
        <taxon>Fredinandcohnia</taxon>
    </lineage>
</organism>
<feature type="chain" id="PRO_5046754677" description="Beta-lactamase" evidence="7">
    <location>
        <begin position="35"/>
        <end position="311"/>
    </location>
</feature>
<accession>A0ABW4MQ60</accession>
<dbReference type="PROSITE" id="PS00146">
    <property type="entry name" value="BETA_LACTAMASE_A"/>
    <property type="match status" value="1"/>
</dbReference>
<feature type="signal peptide" evidence="7">
    <location>
        <begin position="1"/>
        <end position="34"/>
    </location>
</feature>
<keyword evidence="3 7" id="KW-0732">Signal</keyword>
<evidence type="ECO:0000256" key="1">
    <source>
        <dbReference type="ARBA" id="ARBA00009009"/>
    </source>
</evidence>
<dbReference type="Gene3D" id="3.40.710.10">
    <property type="entry name" value="DD-peptidase/beta-lactamase superfamily"/>
    <property type="match status" value="1"/>
</dbReference>
<dbReference type="Pfam" id="PF13354">
    <property type="entry name" value="Beta-lactamase2"/>
    <property type="match status" value="1"/>
</dbReference>